<dbReference type="PANTHER" id="PTHR12582:SF6">
    <property type="entry name" value="NETRIN RECEPTOR UNC5B"/>
    <property type="match status" value="1"/>
</dbReference>
<dbReference type="InterPro" id="IPR000488">
    <property type="entry name" value="Death_dom"/>
</dbReference>
<dbReference type="Proteomes" id="UP001529510">
    <property type="component" value="Unassembled WGS sequence"/>
</dbReference>
<evidence type="ECO:0000313" key="2">
    <source>
        <dbReference type="EMBL" id="KAL0178062.1"/>
    </source>
</evidence>
<dbReference type="PANTHER" id="PTHR12582">
    <property type="entry name" value="NETRIN RECEPTOR UNC5"/>
    <property type="match status" value="1"/>
</dbReference>
<feature type="domain" description="Death" evidence="1">
    <location>
        <begin position="29"/>
        <end position="95"/>
    </location>
</feature>
<proteinExistence type="predicted"/>
<accession>A0ABD0PWC7</accession>
<dbReference type="EMBL" id="JAMKFB020000013">
    <property type="protein sequence ID" value="KAL0178062.1"/>
    <property type="molecule type" value="Genomic_DNA"/>
</dbReference>
<dbReference type="InterPro" id="IPR011029">
    <property type="entry name" value="DEATH-like_dom_sf"/>
</dbReference>
<dbReference type="Pfam" id="PF00531">
    <property type="entry name" value="Death"/>
    <property type="match status" value="1"/>
</dbReference>
<dbReference type="SMART" id="SM00005">
    <property type="entry name" value="DEATH"/>
    <property type="match status" value="1"/>
</dbReference>
<comment type="caution">
    <text evidence="2">The sequence shown here is derived from an EMBL/GenBank/DDBJ whole genome shotgun (WGS) entry which is preliminary data.</text>
</comment>
<keyword evidence="3" id="KW-1185">Reference proteome</keyword>
<feature type="non-terminal residue" evidence="2">
    <location>
        <position position="1"/>
    </location>
</feature>
<reference evidence="2 3" key="1">
    <citation type="submission" date="2024-05" db="EMBL/GenBank/DDBJ databases">
        <title>Genome sequencing and assembly of Indian major carp, Cirrhinus mrigala (Hamilton, 1822).</title>
        <authorList>
            <person name="Mohindra V."/>
            <person name="Chowdhury L.M."/>
            <person name="Lal K."/>
            <person name="Jena J.K."/>
        </authorList>
    </citation>
    <scope>NUCLEOTIDE SEQUENCE [LARGE SCALE GENOMIC DNA]</scope>
    <source>
        <strain evidence="2">CM1030</strain>
        <tissue evidence="2">Blood</tissue>
    </source>
</reference>
<protein>
    <recommendedName>
        <fullName evidence="1">Death domain-containing protein</fullName>
    </recommendedName>
</protein>
<dbReference type="Gene3D" id="1.10.533.10">
    <property type="entry name" value="Death Domain, Fas"/>
    <property type="match status" value="1"/>
</dbReference>
<evidence type="ECO:0000259" key="1">
    <source>
        <dbReference type="PROSITE" id="PS50017"/>
    </source>
</evidence>
<dbReference type="AlphaFoldDB" id="A0ABD0PWC7"/>
<dbReference type="SUPFAM" id="SSF47986">
    <property type="entry name" value="DEATH domain"/>
    <property type="match status" value="1"/>
</dbReference>
<evidence type="ECO:0000313" key="3">
    <source>
        <dbReference type="Proteomes" id="UP001529510"/>
    </source>
</evidence>
<dbReference type="PROSITE" id="PS50017">
    <property type="entry name" value="DEATH_DOMAIN"/>
    <property type="match status" value="1"/>
</dbReference>
<dbReference type="InterPro" id="IPR037936">
    <property type="entry name" value="UNC5A-D"/>
</dbReference>
<name>A0ABD0PWC7_CIRMR</name>
<organism evidence="2 3">
    <name type="scientific">Cirrhinus mrigala</name>
    <name type="common">Mrigala</name>
    <dbReference type="NCBI Taxonomy" id="683832"/>
    <lineage>
        <taxon>Eukaryota</taxon>
        <taxon>Metazoa</taxon>
        <taxon>Chordata</taxon>
        <taxon>Craniata</taxon>
        <taxon>Vertebrata</taxon>
        <taxon>Euteleostomi</taxon>
        <taxon>Actinopterygii</taxon>
        <taxon>Neopterygii</taxon>
        <taxon>Teleostei</taxon>
        <taxon>Ostariophysi</taxon>
        <taxon>Cypriniformes</taxon>
        <taxon>Cyprinidae</taxon>
        <taxon>Labeoninae</taxon>
        <taxon>Labeonini</taxon>
        <taxon>Cirrhinus</taxon>
    </lineage>
</organism>
<gene>
    <name evidence="2" type="ORF">M9458_026956</name>
</gene>
<sequence length="97" mass="10850">RRFMSAFVSSGPVCFPTARLHTAENFARGCDWRMLARRLDFDRYLNYFATKPSPTGVLLDLWEACHQGDADLVSLATALEEMGKSEVLVVMTTDGDC</sequence>